<evidence type="ECO:0000313" key="3">
    <source>
        <dbReference type="Proteomes" id="UP000636110"/>
    </source>
</evidence>
<keyword evidence="1" id="KW-1133">Transmembrane helix</keyword>
<dbReference type="Proteomes" id="UP000636110">
    <property type="component" value="Unassembled WGS sequence"/>
</dbReference>
<proteinExistence type="predicted"/>
<evidence type="ECO:0000256" key="1">
    <source>
        <dbReference type="SAM" id="Phobius"/>
    </source>
</evidence>
<reference evidence="2 3" key="1">
    <citation type="submission" date="2019-11" db="EMBL/GenBank/DDBJ databases">
        <title>Description of Pedobacter sp. LMG 31462T.</title>
        <authorList>
            <person name="Carlier A."/>
            <person name="Qi S."/>
            <person name="Vandamme P."/>
        </authorList>
    </citation>
    <scope>NUCLEOTIDE SEQUENCE [LARGE SCALE GENOMIC DNA]</scope>
    <source>
        <strain evidence="2 3">LMG 31462</strain>
    </source>
</reference>
<protein>
    <recommendedName>
        <fullName evidence="4">SMODS-associated and fused to various effectors domain-containing protein</fullName>
    </recommendedName>
</protein>
<organism evidence="2 3">
    <name type="scientific">Pedobacter gandavensis</name>
    <dbReference type="NCBI Taxonomy" id="2679963"/>
    <lineage>
        <taxon>Bacteria</taxon>
        <taxon>Pseudomonadati</taxon>
        <taxon>Bacteroidota</taxon>
        <taxon>Sphingobacteriia</taxon>
        <taxon>Sphingobacteriales</taxon>
        <taxon>Sphingobacteriaceae</taxon>
        <taxon>Pedobacter</taxon>
    </lineage>
</organism>
<comment type="caution">
    <text evidence="2">The sequence shown here is derived from an EMBL/GenBank/DDBJ whole genome shotgun (WGS) entry which is preliminary data.</text>
</comment>
<evidence type="ECO:0008006" key="4">
    <source>
        <dbReference type="Google" id="ProtNLM"/>
    </source>
</evidence>
<keyword evidence="1" id="KW-0812">Transmembrane</keyword>
<evidence type="ECO:0000313" key="2">
    <source>
        <dbReference type="EMBL" id="MBB2148815.1"/>
    </source>
</evidence>
<name>A0ABR6EU70_9SPHI</name>
<accession>A0ABR6EU70</accession>
<keyword evidence="3" id="KW-1185">Reference proteome</keyword>
<feature type="transmembrane region" description="Helical" evidence="1">
    <location>
        <begin position="41"/>
        <end position="64"/>
    </location>
</feature>
<sequence>MIDGLKTFFSSKGFNQAVPWVVTSLGTTFFVFSVVSNEPNLSGNIILNGLGKAMLAGGVFAFLLKSQQFLGVYKDELTKVIFEPKFLKNREDLPEYWEKVTRELVKDKFPHIHSSIMKDVKDTYLPTSLVAYYDNCVNVIDIELIDADKQLVRVKHKSTFTIIPADVKHAIEHPYWNRIVYQPGCTETSCTINSVKVNNKVIAVKPIQKLENNSLYTKFVIPLKGEKNGYNMEIESTKTYSLKVDNIIGYSNSFIQNNFKVQIFLNGVKAKFHECGTLKSFETIHNKPTLIEKKYNGLMYKGQGYIAYLEVK</sequence>
<dbReference type="EMBL" id="WNXC01000001">
    <property type="protein sequence ID" value="MBB2148815.1"/>
    <property type="molecule type" value="Genomic_DNA"/>
</dbReference>
<dbReference type="RefSeq" id="WP_182955173.1">
    <property type="nucleotide sequence ID" value="NZ_WNXC01000001.1"/>
</dbReference>
<gene>
    <name evidence="2" type="ORF">GM920_07815</name>
</gene>
<feature type="transmembrane region" description="Helical" evidence="1">
    <location>
        <begin position="17"/>
        <end position="35"/>
    </location>
</feature>
<keyword evidence="1" id="KW-0472">Membrane</keyword>